<proteinExistence type="predicted"/>
<accession>A0A8B9BGS9</accession>
<evidence type="ECO:0000313" key="1">
    <source>
        <dbReference type="Ensembl" id="ENSABRP00000003905.1"/>
    </source>
</evidence>
<reference evidence="1" key="1">
    <citation type="submission" date="2025-08" db="UniProtKB">
        <authorList>
            <consortium name="Ensembl"/>
        </authorList>
    </citation>
    <scope>IDENTIFICATION</scope>
</reference>
<sequence>MISKCSILFLCWDAANDGDLPGNPGPVSGRLLC</sequence>
<keyword evidence="2" id="KW-1185">Reference proteome</keyword>
<protein>
    <submittedName>
        <fullName evidence="1">Uncharacterized protein</fullName>
    </submittedName>
</protein>
<dbReference type="AlphaFoldDB" id="A0A8B9BGS9"/>
<organism evidence="1 2">
    <name type="scientific">Anser brachyrhynchus</name>
    <name type="common">Pink-footed goose</name>
    <dbReference type="NCBI Taxonomy" id="132585"/>
    <lineage>
        <taxon>Eukaryota</taxon>
        <taxon>Metazoa</taxon>
        <taxon>Chordata</taxon>
        <taxon>Craniata</taxon>
        <taxon>Vertebrata</taxon>
        <taxon>Euteleostomi</taxon>
        <taxon>Archelosauria</taxon>
        <taxon>Archosauria</taxon>
        <taxon>Dinosauria</taxon>
        <taxon>Saurischia</taxon>
        <taxon>Theropoda</taxon>
        <taxon>Coelurosauria</taxon>
        <taxon>Aves</taxon>
        <taxon>Neognathae</taxon>
        <taxon>Galloanserae</taxon>
        <taxon>Anseriformes</taxon>
        <taxon>Anatidae</taxon>
        <taxon>Anserinae</taxon>
        <taxon>Anser</taxon>
    </lineage>
</organism>
<name>A0A8B9BGS9_9AVES</name>
<evidence type="ECO:0000313" key="2">
    <source>
        <dbReference type="Proteomes" id="UP000694426"/>
    </source>
</evidence>
<dbReference type="Ensembl" id="ENSABRT00000005623.1">
    <property type="protein sequence ID" value="ENSABRP00000003905.1"/>
    <property type="gene ID" value="ENSABRG00000003676.1"/>
</dbReference>
<reference evidence="1" key="2">
    <citation type="submission" date="2025-09" db="UniProtKB">
        <authorList>
            <consortium name="Ensembl"/>
        </authorList>
    </citation>
    <scope>IDENTIFICATION</scope>
</reference>
<dbReference type="Proteomes" id="UP000694426">
    <property type="component" value="Unplaced"/>
</dbReference>